<feature type="chain" id="PRO_5044766469" evidence="3">
    <location>
        <begin position="24"/>
        <end position="319"/>
    </location>
</feature>
<reference evidence="4 5" key="1">
    <citation type="submission" date="2024-09" db="EMBL/GenBank/DDBJ databases">
        <title>A chromosome-level genome assembly of Gray's grenadier anchovy, Coilia grayii.</title>
        <authorList>
            <person name="Fu Z."/>
        </authorList>
    </citation>
    <scope>NUCLEOTIDE SEQUENCE [LARGE SCALE GENOMIC DNA]</scope>
    <source>
        <strain evidence="4">G4</strain>
        <tissue evidence="4">Muscle</tissue>
    </source>
</reference>
<feature type="region of interest" description="Disordered" evidence="1">
    <location>
        <begin position="122"/>
        <end position="143"/>
    </location>
</feature>
<dbReference type="AlphaFoldDB" id="A0ABD1KF89"/>
<comment type="caution">
    <text evidence="4">The sequence shown here is derived from an EMBL/GenBank/DDBJ whole genome shotgun (WGS) entry which is preliminary data.</text>
</comment>
<organism evidence="4 5">
    <name type="scientific">Coilia grayii</name>
    <name type="common">Gray's grenadier anchovy</name>
    <dbReference type="NCBI Taxonomy" id="363190"/>
    <lineage>
        <taxon>Eukaryota</taxon>
        <taxon>Metazoa</taxon>
        <taxon>Chordata</taxon>
        <taxon>Craniata</taxon>
        <taxon>Vertebrata</taxon>
        <taxon>Euteleostomi</taxon>
        <taxon>Actinopterygii</taxon>
        <taxon>Neopterygii</taxon>
        <taxon>Teleostei</taxon>
        <taxon>Clupei</taxon>
        <taxon>Clupeiformes</taxon>
        <taxon>Clupeoidei</taxon>
        <taxon>Engraulidae</taxon>
        <taxon>Coilinae</taxon>
        <taxon>Coilia</taxon>
    </lineage>
</organism>
<accession>A0ABD1KF89</accession>
<evidence type="ECO:0000313" key="4">
    <source>
        <dbReference type="EMBL" id="KAL2097779.1"/>
    </source>
</evidence>
<feature type="signal peptide" evidence="3">
    <location>
        <begin position="1"/>
        <end position="23"/>
    </location>
</feature>
<keyword evidence="2" id="KW-0472">Membrane</keyword>
<gene>
    <name evidence="4" type="ORF">ACEWY4_006986</name>
</gene>
<feature type="compositionally biased region" description="Polar residues" evidence="1">
    <location>
        <begin position="48"/>
        <end position="57"/>
    </location>
</feature>
<keyword evidence="5" id="KW-1185">Reference proteome</keyword>
<proteinExistence type="predicted"/>
<keyword evidence="2" id="KW-0812">Transmembrane</keyword>
<dbReference type="EMBL" id="JBHFQA010000006">
    <property type="protein sequence ID" value="KAL2097779.1"/>
    <property type="molecule type" value="Genomic_DNA"/>
</dbReference>
<feature type="region of interest" description="Disordered" evidence="1">
    <location>
        <begin position="194"/>
        <end position="259"/>
    </location>
</feature>
<evidence type="ECO:0000256" key="2">
    <source>
        <dbReference type="SAM" id="Phobius"/>
    </source>
</evidence>
<evidence type="ECO:0000256" key="3">
    <source>
        <dbReference type="SAM" id="SignalP"/>
    </source>
</evidence>
<feature type="compositionally biased region" description="Polar residues" evidence="1">
    <location>
        <begin position="73"/>
        <end position="98"/>
    </location>
</feature>
<feature type="compositionally biased region" description="Polar residues" evidence="1">
    <location>
        <begin position="205"/>
        <end position="220"/>
    </location>
</feature>
<keyword evidence="2" id="KW-1133">Transmembrane helix</keyword>
<dbReference type="Proteomes" id="UP001591681">
    <property type="component" value="Unassembled WGS sequence"/>
</dbReference>
<feature type="region of interest" description="Disordered" evidence="1">
    <location>
        <begin position="48"/>
        <end position="105"/>
    </location>
</feature>
<sequence>MKTIRYIFLGLLVIFFDSAKFSGQTTAPAHAESPTVQLDVGAFPLISTSTSRPSATSGEAAVSGPLPREETSLHSVTLTSPTEATHITASIPESSTVSEGRRDTTAGQTKVLFSTLAVLPEQNDSSLSPKPFSFTVPPGKGTTPMEPVTTPTLSANQTDSDHLNTYTPTSILLTTQTIPQSTLIPLFTQTTHQSTHQSATAKTAIETTSLPPAPTPTQFLRSKPHQTPAHLTVAPPTQEEPPQLDVGDEDSAHDGHHPPSPLDPILAGLVSVFIVCTAIASVLLFLKFRHRHEHPEFHRLQDLPMDDLLEDTPLSRYTY</sequence>
<feature type="transmembrane region" description="Helical" evidence="2">
    <location>
        <begin position="265"/>
        <end position="286"/>
    </location>
</feature>
<name>A0ABD1KF89_9TELE</name>
<evidence type="ECO:0000256" key="1">
    <source>
        <dbReference type="SAM" id="MobiDB-lite"/>
    </source>
</evidence>
<keyword evidence="3" id="KW-0732">Signal</keyword>
<protein>
    <submittedName>
        <fullName evidence="4">Uncharacterized protein</fullName>
    </submittedName>
</protein>
<evidence type="ECO:0000313" key="5">
    <source>
        <dbReference type="Proteomes" id="UP001591681"/>
    </source>
</evidence>